<feature type="transmembrane region" description="Helical" evidence="1">
    <location>
        <begin position="59"/>
        <end position="79"/>
    </location>
</feature>
<proteinExistence type="predicted"/>
<gene>
    <name evidence="2" type="ORF">IG617_15495</name>
</gene>
<protein>
    <recommendedName>
        <fullName evidence="4">SMODS and SLOG-associating 2TM effector domain-containing protein</fullName>
    </recommendedName>
</protein>
<comment type="caution">
    <text evidence="2">The sequence shown here is derived from an EMBL/GenBank/DDBJ whole genome shotgun (WGS) entry which is preliminary data.</text>
</comment>
<reference evidence="2 3" key="1">
    <citation type="submission" date="2020-09" db="EMBL/GenBank/DDBJ databases">
        <title>The genome sequence of type strain Labrenzia polysiphoniae KACC 19711.</title>
        <authorList>
            <person name="Liu Y."/>
        </authorList>
    </citation>
    <scope>NUCLEOTIDE SEQUENCE [LARGE SCALE GENOMIC DNA]</scope>
    <source>
        <strain evidence="2 3">KACC 19711</strain>
    </source>
</reference>
<dbReference type="Proteomes" id="UP000615687">
    <property type="component" value="Unassembled WGS sequence"/>
</dbReference>
<evidence type="ECO:0000313" key="3">
    <source>
        <dbReference type="Proteomes" id="UP000615687"/>
    </source>
</evidence>
<evidence type="ECO:0000256" key="1">
    <source>
        <dbReference type="SAM" id="Phobius"/>
    </source>
</evidence>
<evidence type="ECO:0008006" key="4">
    <source>
        <dbReference type="Google" id="ProtNLM"/>
    </source>
</evidence>
<dbReference type="EMBL" id="JACYXJ010000005">
    <property type="protein sequence ID" value="MBD8877702.1"/>
    <property type="molecule type" value="Genomic_DNA"/>
</dbReference>
<sequence>MSTVHDVQFELVRNINYHVSRELFFSRVAKILVGMQVLTSTAAFAAIVGTVGINLAKWVALFGASIGIFLLIIDPAAAAREHRIFRARYTALLADLELSSSDEKAALVRSEIYRISGEEPPAYSAARALAYNETVDALFEEKEAETLRLGLSFADRMTAHLLPKRGKTFKPPSNA</sequence>
<feature type="transmembrane region" description="Helical" evidence="1">
    <location>
        <begin position="31"/>
        <end position="53"/>
    </location>
</feature>
<keyword evidence="1" id="KW-1133">Transmembrane helix</keyword>
<evidence type="ECO:0000313" key="2">
    <source>
        <dbReference type="EMBL" id="MBD8877702.1"/>
    </source>
</evidence>
<dbReference type="RefSeq" id="WP_192110134.1">
    <property type="nucleotide sequence ID" value="NZ_JACYXJ010000005.1"/>
</dbReference>
<organism evidence="2 3">
    <name type="scientific">Roseibium polysiphoniae</name>
    <dbReference type="NCBI Taxonomy" id="2571221"/>
    <lineage>
        <taxon>Bacteria</taxon>
        <taxon>Pseudomonadati</taxon>
        <taxon>Pseudomonadota</taxon>
        <taxon>Alphaproteobacteria</taxon>
        <taxon>Hyphomicrobiales</taxon>
        <taxon>Stappiaceae</taxon>
        <taxon>Roseibium</taxon>
    </lineage>
</organism>
<accession>A0ABR9CFN6</accession>
<keyword evidence="1" id="KW-0472">Membrane</keyword>
<keyword evidence="3" id="KW-1185">Reference proteome</keyword>
<name>A0ABR9CFN6_9HYPH</name>
<keyword evidence="1" id="KW-0812">Transmembrane</keyword>